<dbReference type="Proteomes" id="UP000887013">
    <property type="component" value="Unassembled WGS sequence"/>
</dbReference>
<evidence type="ECO:0000313" key="1">
    <source>
        <dbReference type="EMBL" id="GFU37983.1"/>
    </source>
</evidence>
<sequence>MKVSFELVKIIEEYKTIKESFKKDFPKKFKNLGPSKYFDGPHNNFQNREASDCELRNVKQKLIIHIPTITLSRSQGQKKSLCYYCDFPDYLSHTCPKQGE</sequence>
<dbReference type="EMBL" id="BMAW01035044">
    <property type="protein sequence ID" value="GFU37983.1"/>
    <property type="molecule type" value="Genomic_DNA"/>
</dbReference>
<protein>
    <submittedName>
        <fullName evidence="1">Uncharacterized protein</fullName>
    </submittedName>
</protein>
<dbReference type="AlphaFoldDB" id="A0A8X6QQK8"/>
<comment type="caution">
    <text evidence="1">The sequence shown here is derived from an EMBL/GenBank/DDBJ whole genome shotgun (WGS) entry which is preliminary data.</text>
</comment>
<evidence type="ECO:0000313" key="2">
    <source>
        <dbReference type="Proteomes" id="UP000887013"/>
    </source>
</evidence>
<accession>A0A8X6QQK8</accession>
<reference evidence="1" key="1">
    <citation type="submission" date="2020-08" db="EMBL/GenBank/DDBJ databases">
        <title>Multicomponent nature underlies the extraordinary mechanical properties of spider dragline silk.</title>
        <authorList>
            <person name="Kono N."/>
            <person name="Nakamura H."/>
            <person name="Mori M."/>
            <person name="Yoshida Y."/>
            <person name="Ohtoshi R."/>
            <person name="Malay A.D."/>
            <person name="Moran D.A.P."/>
            <person name="Tomita M."/>
            <person name="Numata K."/>
            <person name="Arakawa K."/>
        </authorList>
    </citation>
    <scope>NUCLEOTIDE SEQUENCE</scope>
</reference>
<gene>
    <name evidence="1" type="ORF">NPIL_364991</name>
</gene>
<name>A0A8X6QQK8_NEPPI</name>
<proteinExistence type="predicted"/>
<keyword evidence="2" id="KW-1185">Reference proteome</keyword>
<organism evidence="1 2">
    <name type="scientific">Nephila pilipes</name>
    <name type="common">Giant wood spider</name>
    <name type="synonym">Nephila maculata</name>
    <dbReference type="NCBI Taxonomy" id="299642"/>
    <lineage>
        <taxon>Eukaryota</taxon>
        <taxon>Metazoa</taxon>
        <taxon>Ecdysozoa</taxon>
        <taxon>Arthropoda</taxon>
        <taxon>Chelicerata</taxon>
        <taxon>Arachnida</taxon>
        <taxon>Araneae</taxon>
        <taxon>Araneomorphae</taxon>
        <taxon>Entelegynae</taxon>
        <taxon>Araneoidea</taxon>
        <taxon>Nephilidae</taxon>
        <taxon>Nephila</taxon>
    </lineage>
</organism>